<name>A0A420WVK2_9GAMM</name>
<keyword evidence="2" id="KW-1185">Reference proteome</keyword>
<accession>A0A420WVK2</accession>
<dbReference type="InterPro" id="IPR019289">
    <property type="entry name" value="Phage_tail_E/E"/>
</dbReference>
<evidence type="ECO:0000313" key="2">
    <source>
        <dbReference type="Proteomes" id="UP000281975"/>
    </source>
</evidence>
<comment type="caution">
    <text evidence="1">The sequence shown here is derived from an EMBL/GenBank/DDBJ whole genome shotgun (WGS) entry which is preliminary data.</text>
</comment>
<dbReference type="OrthoDB" id="7870527at2"/>
<evidence type="ECO:0000313" key="1">
    <source>
        <dbReference type="EMBL" id="RKR02583.1"/>
    </source>
</evidence>
<sequence length="97" mass="10838">MSNQQETPDYLEYADDGSHVVITLVRPASIAGVEQSALQMREPTVEDQIVASEMKGSDATREVAMFANLCEVSPDDIRRLPMKSFRRVQEAYAGFLE</sequence>
<gene>
    <name evidence="1" type="ORF">C7446_2301</name>
</gene>
<protein>
    <submittedName>
        <fullName evidence="1">Tail assembly chaperone E/41/14-like protein</fullName>
    </submittedName>
</protein>
<dbReference type="RefSeq" id="WP_121173223.1">
    <property type="nucleotide sequence ID" value="NZ_RBIN01000006.1"/>
</dbReference>
<dbReference type="Proteomes" id="UP000281975">
    <property type="component" value="Unassembled WGS sequence"/>
</dbReference>
<proteinExistence type="predicted"/>
<organism evidence="1 2">
    <name type="scientific">Kushneria sinocarnis</name>
    <dbReference type="NCBI Taxonomy" id="595502"/>
    <lineage>
        <taxon>Bacteria</taxon>
        <taxon>Pseudomonadati</taxon>
        <taxon>Pseudomonadota</taxon>
        <taxon>Gammaproteobacteria</taxon>
        <taxon>Oceanospirillales</taxon>
        <taxon>Halomonadaceae</taxon>
        <taxon>Kushneria</taxon>
    </lineage>
</organism>
<dbReference type="AlphaFoldDB" id="A0A420WVK2"/>
<dbReference type="Pfam" id="PF10109">
    <property type="entry name" value="Phage_TAC_7"/>
    <property type="match status" value="1"/>
</dbReference>
<dbReference type="EMBL" id="RBIN01000006">
    <property type="protein sequence ID" value="RKR02583.1"/>
    <property type="molecule type" value="Genomic_DNA"/>
</dbReference>
<reference evidence="1 2" key="1">
    <citation type="submission" date="2018-10" db="EMBL/GenBank/DDBJ databases">
        <title>Genomic Encyclopedia of Type Strains, Phase IV (KMG-IV): sequencing the most valuable type-strain genomes for metagenomic binning, comparative biology and taxonomic classification.</title>
        <authorList>
            <person name="Goeker M."/>
        </authorList>
    </citation>
    <scope>NUCLEOTIDE SEQUENCE [LARGE SCALE GENOMIC DNA]</scope>
    <source>
        <strain evidence="1 2">DSM 23229</strain>
    </source>
</reference>